<feature type="region of interest" description="Disordered" evidence="1">
    <location>
        <begin position="1"/>
        <end position="22"/>
    </location>
</feature>
<accession>A0ABT7A5J7</accession>
<keyword evidence="2" id="KW-0812">Transmembrane</keyword>
<keyword evidence="2" id="KW-1133">Transmembrane helix</keyword>
<proteinExistence type="predicted"/>
<comment type="caution">
    <text evidence="3">The sequence shown here is derived from an EMBL/GenBank/DDBJ whole genome shotgun (WGS) entry which is preliminary data.</text>
</comment>
<evidence type="ECO:0000313" key="3">
    <source>
        <dbReference type="EMBL" id="MDJ1136623.1"/>
    </source>
</evidence>
<gene>
    <name evidence="3" type="ORF">NMN56_032685</name>
</gene>
<feature type="transmembrane region" description="Helical" evidence="2">
    <location>
        <begin position="106"/>
        <end position="125"/>
    </location>
</feature>
<evidence type="ECO:0000256" key="2">
    <source>
        <dbReference type="SAM" id="Phobius"/>
    </source>
</evidence>
<protein>
    <recommendedName>
        <fullName evidence="5">Integral membrane protein</fullName>
    </recommendedName>
</protein>
<sequence>MEKTSTAPTVPDPDPGSDSERLHARGGRTALDWAGLVLLAAGVLVLGAFAGLFGPLLAVACDSCQDGIRGPLRFDAALVAVAWIAVPLTTLGTVIGTFLPRGGARVGGIGVAVLVALLLVMQALGQFTA</sequence>
<keyword evidence="4" id="KW-1185">Reference proteome</keyword>
<evidence type="ECO:0000256" key="1">
    <source>
        <dbReference type="SAM" id="MobiDB-lite"/>
    </source>
</evidence>
<reference evidence="3 4" key="1">
    <citation type="submission" date="2023-05" db="EMBL/GenBank/DDBJ databases">
        <title>Streptantibioticus silvisoli sp. nov., acidotolerant actinomycetes 1 from pine litter.</title>
        <authorList>
            <person name="Swiecimska M."/>
            <person name="Golinska P."/>
            <person name="Sangal V."/>
            <person name="Wachnowicz B."/>
            <person name="Goodfellow M."/>
        </authorList>
    </citation>
    <scope>NUCLEOTIDE SEQUENCE [LARGE SCALE GENOMIC DNA]</scope>
    <source>
        <strain evidence="3 4">DSM 42109</strain>
    </source>
</reference>
<name>A0ABT7A5J7_9ACTN</name>
<dbReference type="Proteomes" id="UP001214441">
    <property type="component" value="Unassembled WGS sequence"/>
</dbReference>
<feature type="transmembrane region" description="Helical" evidence="2">
    <location>
        <begin position="77"/>
        <end position="99"/>
    </location>
</feature>
<dbReference type="EMBL" id="JANCPR020000043">
    <property type="protein sequence ID" value="MDJ1136623.1"/>
    <property type="molecule type" value="Genomic_DNA"/>
</dbReference>
<dbReference type="RefSeq" id="WP_274043913.1">
    <property type="nucleotide sequence ID" value="NZ_JANCPR020000043.1"/>
</dbReference>
<evidence type="ECO:0000313" key="4">
    <source>
        <dbReference type="Proteomes" id="UP001214441"/>
    </source>
</evidence>
<evidence type="ECO:0008006" key="5">
    <source>
        <dbReference type="Google" id="ProtNLM"/>
    </source>
</evidence>
<keyword evidence="2" id="KW-0472">Membrane</keyword>
<organism evidence="3 4">
    <name type="scientific">Streptomyces iconiensis</name>
    <dbReference type="NCBI Taxonomy" id="1384038"/>
    <lineage>
        <taxon>Bacteria</taxon>
        <taxon>Bacillati</taxon>
        <taxon>Actinomycetota</taxon>
        <taxon>Actinomycetes</taxon>
        <taxon>Kitasatosporales</taxon>
        <taxon>Streptomycetaceae</taxon>
        <taxon>Streptomyces</taxon>
    </lineage>
</organism>
<feature type="transmembrane region" description="Helical" evidence="2">
    <location>
        <begin position="33"/>
        <end position="57"/>
    </location>
</feature>